<keyword evidence="3" id="KW-1185">Reference proteome</keyword>
<dbReference type="InterPro" id="IPR013655">
    <property type="entry name" value="PAS_fold_3"/>
</dbReference>
<evidence type="ECO:0000313" key="2">
    <source>
        <dbReference type="EMBL" id="MBK1666887.1"/>
    </source>
</evidence>
<name>A0ABS1D9T7_9PROT</name>
<dbReference type="Gene3D" id="3.30.450.20">
    <property type="entry name" value="PAS domain"/>
    <property type="match status" value="1"/>
</dbReference>
<proteinExistence type="predicted"/>
<gene>
    <name evidence="2" type="ORF">CKO28_02370</name>
</gene>
<comment type="caution">
    <text evidence="2">The sequence shown here is derived from an EMBL/GenBank/DDBJ whole genome shotgun (WGS) entry which is preliminary data.</text>
</comment>
<evidence type="ECO:0000259" key="1">
    <source>
        <dbReference type="PROSITE" id="PS50112"/>
    </source>
</evidence>
<reference evidence="2 3" key="1">
    <citation type="journal article" date="2020" name="Microorganisms">
        <title>Osmotic Adaptation and Compatible Solute Biosynthesis of Phototrophic Bacteria as Revealed from Genome Analyses.</title>
        <authorList>
            <person name="Imhoff J.F."/>
            <person name="Rahn T."/>
            <person name="Kunzel S."/>
            <person name="Keller A."/>
            <person name="Neulinger S.C."/>
        </authorList>
    </citation>
    <scope>NUCLEOTIDE SEQUENCE [LARGE SCALE GENOMIC DNA]</scope>
    <source>
        <strain evidence="2 3">DSM 9895</strain>
    </source>
</reference>
<dbReference type="PROSITE" id="PS50112">
    <property type="entry name" value="PAS"/>
    <property type="match status" value="1"/>
</dbReference>
<dbReference type="InterPro" id="IPR000014">
    <property type="entry name" value="PAS"/>
</dbReference>
<dbReference type="SUPFAM" id="SSF55785">
    <property type="entry name" value="PYP-like sensor domain (PAS domain)"/>
    <property type="match status" value="1"/>
</dbReference>
<organism evidence="2 3">
    <name type="scientific">Rhodovibrio sodomensis</name>
    <dbReference type="NCBI Taxonomy" id="1088"/>
    <lineage>
        <taxon>Bacteria</taxon>
        <taxon>Pseudomonadati</taxon>
        <taxon>Pseudomonadota</taxon>
        <taxon>Alphaproteobacteria</taxon>
        <taxon>Rhodospirillales</taxon>
        <taxon>Rhodovibrionaceae</taxon>
        <taxon>Rhodovibrio</taxon>
    </lineage>
</organism>
<protein>
    <submittedName>
        <fullName evidence="2">Chemotaxis protein</fullName>
    </submittedName>
</protein>
<sequence length="174" mass="20049">MSRPKITPSGRESPFGVDEIIVSKTDPKGRITYANDVFLRVSHYREAEVVGQPHNLIRHPDMPHSIFKLLWETIQGGDEIFAYVLNMARNGDHYWVFAHVTPSRDAQGRIAGYHSNRRKPDPGQIARIEPLYRDLRQAEQTQGRIKDGMTAALNRLQDQLKSREMSYDRFVFSV</sequence>
<dbReference type="NCBIfam" id="TIGR00229">
    <property type="entry name" value="sensory_box"/>
    <property type="match status" value="1"/>
</dbReference>
<dbReference type="Pfam" id="PF08447">
    <property type="entry name" value="PAS_3"/>
    <property type="match status" value="1"/>
</dbReference>
<dbReference type="EMBL" id="NRRL01000002">
    <property type="protein sequence ID" value="MBK1666887.1"/>
    <property type="molecule type" value="Genomic_DNA"/>
</dbReference>
<accession>A0ABS1D9T7</accession>
<dbReference type="InterPro" id="IPR035965">
    <property type="entry name" value="PAS-like_dom_sf"/>
</dbReference>
<dbReference type="CDD" id="cd00130">
    <property type="entry name" value="PAS"/>
    <property type="match status" value="1"/>
</dbReference>
<dbReference type="RefSeq" id="WP_200338937.1">
    <property type="nucleotide sequence ID" value="NZ_NRRL01000002.1"/>
</dbReference>
<feature type="domain" description="PAS" evidence="1">
    <location>
        <begin position="26"/>
        <end position="77"/>
    </location>
</feature>
<evidence type="ECO:0000313" key="3">
    <source>
        <dbReference type="Proteomes" id="UP001296873"/>
    </source>
</evidence>
<dbReference type="Proteomes" id="UP001296873">
    <property type="component" value="Unassembled WGS sequence"/>
</dbReference>